<keyword evidence="5 10" id="KW-0808">Transferase</keyword>
<sequence>MKTIDELLAEGVAGKRVFVRADLNVPLAGTTITDDGRIRAVLPTIAKLAEAGARVVVASHLGRPKGAPDPAFSLAPAAARLGELLGADVAFATDTVGESARAAVAGLADGQVAVIENLRFNPGETSKDDAERGAFADQLAELADVYVGDGFGAVHRKHASVFDLPARLPHYAGYLIATEVGVLKKLTTDVKRPYAVVLGGAKVSDKLGVIDHLLERADRILIGGGMAYTFLKAQGYEVGSSLLQEDQIPAVQEYLRRAEEKGVEFVLPVDVVVAPAFPDLKTKAPAHPTTVAADAMPEGQMGLDNGPETNKLYASKLADAATVFWNGPMGVFEHPDFADGTRAVAQALVDSPAFSVVGGGDSAAAVRILGFDENAFGHISTGGGASLEYLEGKTLPGLAALED</sequence>
<comment type="similarity">
    <text evidence="10 11">Belongs to the phosphoglycerate kinase family.</text>
</comment>
<evidence type="ECO:0000313" key="13">
    <source>
        <dbReference type="Proteomes" id="UP001056079"/>
    </source>
</evidence>
<evidence type="ECO:0000256" key="5">
    <source>
        <dbReference type="ARBA" id="ARBA00022679"/>
    </source>
</evidence>
<evidence type="ECO:0000256" key="3">
    <source>
        <dbReference type="ARBA" id="ARBA00013061"/>
    </source>
</evidence>
<dbReference type="InterPro" id="IPR015911">
    <property type="entry name" value="Phosphoglycerate_kinase_CS"/>
</dbReference>
<gene>
    <name evidence="10" type="primary">pgk</name>
    <name evidence="12" type="ORF">K7395_28925</name>
</gene>
<evidence type="ECO:0000256" key="2">
    <source>
        <dbReference type="ARBA" id="ARBA00004838"/>
    </source>
</evidence>
<dbReference type="HAMAP" id="MF_00145">
    <property type="entry name" value="Phosphoglyc_kinase"/>
    <property type="match status" value="1"/>
</dbReference>
<dbReference type="GO" id="GO:0016853">
    <property type="term" value="F:isomerase activity"/>
    <property type="evidence" value="ECO:0007669"/>
    <property type="project" value="UniProtKB-KW"/>
</dbReference>
<comment type="pathway">
    <text evidence="2 10">Carbohydrate degradation; glycolysis; pyruvate from D-glyceraldehyde 3-phosphate: step 2/5.</text>
</comment>
<dbReference type="PANTHER" id="PTHR11406:SF23">
    <property type="entry name" value="PHOSPHOGLYCERATE KINASE 1, CHLOROPLASTIC-RELATED"/>
    <property type="match status" value="1"/>
</dbReference>
<keyword evidence="13" id="KW-1185">Reference proteome</keyword>
<keyword evidence="8 10" id="KW-0067">ATP-binding</keyword>
<dbReference type="Gene3D" id="3.40.50.1260">
    <property type="entry name" value="Phosphoglycerate kinase, N-terminal domain"/>
    <property type="match status" value="2"/>
</dbReference>
<comment type="subunit">
    <text evidence="10">Monomer.</text>
</comment>
<evidence type="ECO:0000313" key="12">
    <source>
        <dbReference type="EMBL" id="USC50466.1"/>
    </source>
</evidence>
<evidence type="ECO:0000256" key="1">
    <source>
        <dbReference type="ARBA" id="ARBA00000642"/>
    </source>
</evidence>
<keyword evidence="9 10" id="KW-0324">Glycolysis</keyword>
<feature type="binding site" evidence="10">
    <location>
        <position position="333"/>
    </location>
    <ligand>
        <name>ATP</name>
        <dbReference type="ChEBI" id="CHEBI:30616"/>
    </ligand>
</feature>
<dbReference type="PIRSF" id="PIRSF000724">
    <property type="entry name" value="Pgk"/>
    <property type="match status" value="1"/>
</dbReference>
<keyword evidence="7 10" id="KW-0418">Kinase</keyword>
<evidence type="ECO:0000256" key="4">
    <source>
        <dbReference type="ARBA" id="ARBA00016471"/>
    </source>
</evidence>
<feature type="binding site" evidence="10">
    <location>
        <begin position="359"/>
        <end position="362"/>
    </location>
    <ligand>
        <name>ATP</name>
        <dbReference type="ChEBI" id="CHEBI:30616"/>
    </ligand>
</feature>
<feature type="binding site" evidence="10">
    <location>
        <position position="156"/>
    </location>
    <ligand>
        <name>substrate</name>
    </ligand>
</feature>
<dbReference type="SUPFAM" id="SSF53748">
    <property type="entry name" value="Phosphoglycerate kinase"/>
    <property type="match status" value="1"/>
</dbReference>
<organism evidence="12 13">
    <name type="scientific">Streptomyces filamentosus</name>
    <name type="common">Streptomyces roseosporus</name>
    <dbReference type="NCBI Taxonomy" id="67294"/>
    <lineage>
        <taxon>Bacteria</taxon>
        <taxon>Bacillati</taxon>
        <taxon>Actinomycetota</taxon>
        <taxon>Actinomycetes</taxon>
        <taxon>Kitasatosporales</taxon>
        <taxon>Streptomycetaceae</taxon>
        <taxon>Streptomyces</taxon>
    </lineage>
</organism>
<dbReference type="EMBL" id="CP098609">
    <property type="protein sequence ID" value="USC50466.1"/>
    <property type="molecule type" value="Genomic_DNA"/>
</dbReference>
<evidence type="ECO:0000256" key="9">
    <source>
        <dbReference type="ARBA" id="ARBA00023152"/>
    </source>
</evidence>
<evidence type="ECO:0000256" key="8">
    <source>
        <dbReference type="ARBA" id="ARBA00022840"/>
    </source>
</evidence>
<dbReference type="GO" id="GO:0016301">
    <property type="term" value="F:kinase activity"/>
    <property type="evidence" value="ECO:0007669"/>
    <property type="project" value="UniProtKB-KW"/>
</dbReference>
<reference evidence="12" key="1">
    <citation type="submission" date="2021-08" db="EMBL/GenBank/DDBJ databases">
        <title>DNA methylation of m4C regulates biosynthesis of daptomycin in Streptomyces roseosporus L30.</title>
        <authorList>
            <person name="Fang J.-L."/>
        </authorList>
    </citation>
    <scope>NUCLEOTIDE SEQUENCE</scope>
    <source>
        <strain evidence="12">L30</strain>
    </source>
</reference>
<dbReference type="InterPro" id="IPR001576">
    <property type="entry name" value="Phosphoglycerate_kinase"/>
</dbReference>
<dbReference type="Proteomes" id="UP001056079">
    <property type="component" value="Chromosome"/>
</dbReference>
<proteinExistence type="inferred from homology"/>
<dbReference type="RefSeq" id="WP_006123684.1">
    <property type="nucleotide sequence ID" value="NZ_CP098609.1"/>
</dbReference>
<protein>
    <recommendedName>
        <fullName evidence="4 10">Phosphoglycerate kinase</fullName>
        <ecNumber evidence="3 10">2.7.2.3</ecNumber>
    </recommendedName>
</protein>
<dbReference type="PROSITE" id="PS00111">
    <property type="entry name" value="PGLYCERATE_KINASE"/>
    <property type="match status" value="1"/>
</dbReference>
<feature type="binding site" evidence="10">
    <location>
        <begin position="60"/>
        <end position="63"/>
    </location>
    <ligand>
        <name>substrate</name>
    </ligand>
</feature>
<dbReference type="InterPro" id="IPR015824">
    <property type="entry name" value="Phosphoglycerate_kinase_N"/>
</dbReference>
<evidence type="ECO:0000256" key="10">
    <source>
        <dbReference type="HAMAP-Rule" id="MF_00145"/>
    </source>
</evidence>
<comment type="subcellular location">
    <subcellularLocation>
        <location evidence="10">Cytoplasm</location>
    </subcellularLocation>
</comment>
<comment type="catalytic activity">
    <reaction evidence="1 10 11">
        <text>(2R)-3-phosphoglycerate + ATP = (2R)-3-phospho-glyceroyl phosphate + ADP</text>
        <dbReference type="Rhea" id="RHEA:14801"/>
        <dbReference type="ChEBI" id="CHEBI:30616"/>
        <dbReference type="ChEBI" id="CHEBI:57604"/>
        <dbReference type="ChEBI" id="CHEBI:58272"/>
        <dbReference type="ChEBI" id="CHEBI:456216"/>
        <dbReference type="EC" id="2.7.2.3"/>
    </reaction>
</comment>
<evidence type="ECO:0000256" key="6">
    <source>
        <dbReference type="ARBA" id="ARBA00022741"/>
    </source>
</evidence>
<evidence type="ECO:0000256" key="7">
    <source>
        <dbReference type="ARBA" id="ARBA00022777"/>
    </source>
</evidence>
<keyword evidence="6 10" id="KW-0547">Nucleotide-binding</keyword>
<dbReference type="InterPro" id="IPR036043">
    <property type="entry name" value="Phosphoglycerate_kinase_sf"/>
</dbReference>
<dbReference type="PRINTS" id="PR00477">
    <property type="entry name" value="PHGLYCKINASE"/>
</dbReference>
<feature type="binding site" evidence="10">
    <location>
        <position position="37"/>
    </location>
    <ligand>
        <name>substrate</name>
    </ligand>
</feature>
<name>A0ABY4V8A1_STRFL</name>
<evidence type="ECO:0000256" key="11">
    <source>
        <dbReference type="RuleBase" id="RU000532"/>
    </source>
</evidence>
<dbReference type="PANTHER" id="PTHR11406">
    <property type="entry name" value="PHOSPHOGLYCERATE KINASE"/>
    <property type="match status" value="1"/>
</dbReference>
<accession>A0ABY4V8A1</accession>
<keyword evidence="10" id="KW-0963">Cytoplasm</keyword>
<feature type="binding site" evidence="10">
    <location>
        <position position="302"/>
    </location>
    <ligand>
        <name>ATP</name>
        <dbReference type="ChEBI" id="CHEBI:30616"/>
    </ligand>
</feature>
<feature type="binding site" evidence="10">
    <location>
        <begin position="22"/>
        <end position="24"/>
    </location>
    <ligand>
        <name>substrate</name>
    </ligand>
</feature>
<feature type="binding site" evidence="10">
    <location>
        <position position="119"/>
    </location>
    <ligand>
        <name>substrate</name>
    </ligand>
</feature>
<dbReference type="EC" id="2.7.2.3" evidence="3 10"/>
<dbReference type="Pfam" id="PF00162">
    <property type="entry name" value="PGK"/>
    <property type="match status" value="1"/>
</dbReference>
<feature type="binding site" evidence="10">
    <location>
        <position position="206"/>
    </location>
    <ligand>
        <name>ATP</name>
        <dbReference type="ChEBI" id="CHEBI:30616"/>
    </ligand>
</feature>
<keyword evidence="12" id="KW-0413">Isomerase</keyword>